<organism evidence="1 2">
    <name type="scientific">Ameca splendens</name>
    <dbReference type="NCBI Taxonomy" id="208324"/>
    <lineage>
        <taxon>Eukaryota</taxon>
        <taxon>Metazoa</taxon>
        <taxon>Chordata</taxon>
        <taxon>Craniata</taxon>
        <taxon>Vertebrata</taxon>
        <taxon>Euteleostomi</taxon>
        <taxon>Actinopterygii</taxon>
        <taxon>Neopterygii</taxon>
        <taxon>Teleostei</taxon>
        <taxon>Neoteleostei</taxon>
        <taxon>Acanthomorphata</taxon>
        <taxon>Ovalentaria</taxon>
        <taxon>Atherinomorphae</taxon>
        <taxon>Cyprinodontiformes</taxon>
        <taxon>Goodeidae</taxon>
        <taxon>Ameca</taxon>
    </lineage>
</organism>
<comment type="caution">
    <text evidence="1">The sequence shown here is derived from an EMBL/GenBank/DDBJ whole genome shotgun (WGS) entry which is preliminary data.</text>
</comment>
<evidence type="ECO:0000313" key="1">
    <source>
        <dbReference type="EMBL" id="MEQ2284977.1"/>
    </source>
</evidence>
<accession>A0ABV0XU68</accession>
<evidence type="ECO:0000313" key="2">
    <source>
        <dbReference type="Proteomes" id="UP001469553"/>
    </source>
</evidence>
<protein>
    <submittedName>
        <fullName evidence="1">Uncharacterized protein</fullName>
    </submittedName>
</protein>
<gene>
    <name evidence="1" type="ORF">AMECASPLE_027188</name>
</gene>
<dbReference type="Proteomes" id="UP001469553">
    <property type="component" value="Unassembled WGS sequence"/>
</dbReference>
<reference evidence="1 2" key="1">
    <citation type="submission" date="2021-06" db="EMBL/GenBank/DDBJ databases">
        <authorList>
            <person name="Palmer J.M."/>
        </authorList>
    </citation>
    <scope>NUCLEOTIDE SEQUENCE [LARGE SCALE GENOMIC DNA]</scope>
    <source>
        <strain evidence="1 2">AS_MEX2019</strain>
        <tissue evidence="1">Muscle</tissue>
    </source>
</reference>
<dbReference type="EMBL" id="JAHRIP010012257">
    <property type="protein sequence ID" value="MEQ2284977.1"/>
    <property type="molecule type" value="Genomic_DNA"/>
</dbReference>
<feature type="non-terminal residue" evidence="1">
    <location>
        <position position="1"/>
    </location>
</feature>
<sequence length="62" mass="6919">DSIFLFTAETSDPSTYLCQLFGVLVPPPVHAAQLLQLLLHRQTQDTKGLKRSHSPETLHLHA</sequence>
<keyword evidence="2" id="KW-1185">Reference proteome</keyword>
<name>A0ABV0XU68_9TELE</name>
<proteinExistence type="predicted"/>